<dbReference type="PANTHER" id="PTHR42723">
    <property type="entry name" value="CHLOROPHYLL SYNTHASE"/>
    <property type="match status" value="1"/>
</dbReference>
<accession>A0A495JW51</accession>
<dbReference type="PANTHER" id="PTHR42723:SF1">
    <property type="entry name" value="CHLOROPHYLL SYNTHASE, CHLOROPLASTIC"/>
    <property type="match status" value="1"/>
</dbReference>
<dbReference type="Pfam" id="PF01040">
    <property type="entry name" value="UbiA"/>
    <property type="match status" value="1"/>
</dbReference>
<dbReference type="EMBL" id="RBKT01000001">
    <property type="protein sequence ID" value="RKR92379.1"/>
    <property type="molecule type" value="Genomic_DNA"/>
</dbReference>
<organism evidence="6 7">
    <name type="scientific">Micromonospora pisi</name>
    <dbReference type="NCBI Taxonomy" id="589240"/>
    <lineage>
        <taxon>Bacteria</taxon>
        <taxon>Bacillati</taxon>
        <taxon>Actinomycetota</taxon>
        <taxon>Actinomycetes</taxon>
        <taxon>Micromonosporales</taxon>
        <taxon>Micromonosporaceae</taxon>
        <taxon>Micromonospora</taxon>
    </lineage>
</organism>
<feature type="transmembrane region" description="Helical" evidence="5">
    <location>
        <begin position="141"/>
        <end position="157"/>
    </location>
</feature>
<keyword evidence="2 5" id="KW-0812">Transmembrane</keyword>
<dbReference type="InterPro" id="IPR000537">
    <property type="entry name" value="UbiA_prenyltransferase"/>
</dbReference>
<reference evidence="6 7" key="1">
    <citation type="submission" date="2018-10" db="EMBL/GenBank/DDBJ databases">
        <title>Sequencing the genomes of 1000 actinobacteria strains.</title>
        <authorList>
            <person name="Klenk H.-P."/>
        </authorList>
    </citation>
    <scope>NUCLEOTIDE SEQUENCE [LARGE SCALE GENOMIC DNA]</scope>
    <source>
        <strain evidence="6 7">DSM 45175</strain>
    </source>
</reference>
<feature type="transmembrane region" description="Helical" evidence="5">
    <location>
        <begin position="44"/>
        <end position="65"/>
    </location>
</feature>
<dbReference type="InterPro" id="IPR044878">
    <property type="entry name" value="UbiA_sf"/>
</dbReference>
<evidence type="ECO:0000313" key="6">
    <source>
        <dbReference type="EMBL" id="RKR92379.1"/>
    </source>
</evidence>
<feature type="transmembrane region" description="Helical" evidence="5">
    <location>
        <begin position="86"/>
        <end position="106"/>
    </location>
</feature>
<feature type="transmembrane region" description="Helical" evidence="5">
    <location>
        <begin position="112"/>
        <end position="129"/>
    </location>
</feature>
<evidence type="ECO:0000313" key="7">
    <source>
        <dbReference type="Proteomes" id="UP000277671"/>
    </source>
</evidence>
<keyword evidence="6" id="KW-0808">Transferase</keyword>
<name>A0A495JW51_9ACTN</name>
<evidence type="ECO:0000256" key="4">
    <source>
        <dbReference type="ARBA" id="ARBA00023136"/>
    </source>
</evidence>
<evidence type="ECO:0000256" key="2">
    <source>
        <dbReference type="ARBA" id="ARBA00022692"/>
    </source>
</evidence>
<dbReference type="OrthoDB" id="2908954at2"/>
<feature type="transmembrane region" description="Helical" evidence="5">
    <location>
        <begin position="209"/>
        <end position="232"/>
    </location>
</feature>
<evidence type="ECO:0000256" key="1">
    <source>
        <dbReference type="ARBA" id="ARBA00004141"/>
    </source>
</evidence>
<dbReference type="InterPro" id="IPR050475">
    <property type="entry name" value="Prenyltransferase_related"/>
</dbReference>
<dbReference type="GO" id="GO:0016765">
    <property type="term" value="F:transferase activity, transferring alkyl or aryl (other than methyl) groups"/>
    <property type="evidence" value="ECO:0007669"/>
    <property type="project" value="InterPro"/>
</dbReference>
<feature type="transmembrane region" description="Helical" evidence="5">
    <location>
        <begin position="244"/>
        <end position="266"/>
    </location>
</feature>
<dbReference type="Gene3D" id="1.10.357.140">
    <property type="entry name" value="UbiA prenyltransferase"/>
    <property type="match status" value="1"/>
</dbReference>
<dbReference type="Gene3D" id="1.20.120.1780">
    <property type="entry name" value="UbiA prenyltransferase"/>
    <property type="match status" value="1"/>
</dbReference>
<keyword evidence="4 5" id="KW-0472">Membrane</keyword>
<keyword evidence="3 5" id="KW-1133">Transmembrane helix</keyword>
<sequence length="343" mass="36147">MTKTSRYGRNALVAHVQTWRPYTLWYVGLLGLAGAGLTGGEHQWWALLAAWATPTIGWIGGHYLGDWFDRRLDAIGKPHRPIPSGRLRPETALGCGIACFVAVGALTVLGGWPATLVALLAAAGIVAYSRGLKARGLAGNLIRGLLGALALLYGALLDPGPYLWALLPFVVAIWAHDTASNLVGTLRDVDGDRAGGYQTMPVRHGYRTAIWTATGCYGLTLVAALVGGATAPAEVIRPEGRAPYFWLLALLAVAGPAIFVSLLAHRGDLPVRTALRAHELLVLERIGLAGAMVALGFGLAPAGLLTVAILLVTGWSQARMRAGYELGPASHPAITLPHLPEHS</sequence>
<feature type="transmembrane region" description="Helical" evidence="5">
    <location>
        <begin position="286"/>
        <end position="312"/>
    </location>
</feature>
<protein>
    <submittedName>
        <fullName evidence="6">4-hydroxybenzoate polyprenyltransferase/geranylgeranylglycerol-phosphate geranylgeranyltransferase</fullName>
    </submittedName>
</protein>
<proteinExistence type="predicted"/>
<keyword evidence="7" id="KW-1185">Reference proteome</keyword>
<comment type="caution">
    <text evidence="6">The sequence shown here is derived from an EMBL/GenBank/DDBJ whole genome shotgun (WGS) entry which is preliminary data.</text>
</comment>
<gene>
    <name evidence="6" type="ORF">BDK92_6817</name>
</gene>
<dbReference type="AlphaFoldDB" id="A0A495JW51"/>
<comment type="subcellular location">
    <subcellularLocation>
        <location evidence="1">Membrane</location>
        <topology evidence="1">Multi-pass membrane protein</topology>
    </subcellularLocation>
</comment>
<dbReference type="CDD" id="cd13956">
    <property type="entry name" value="PT_UbiA"/>
    <property type="match status" value="1"/>
</dbReference>
<evidence type="ECO:0000256" key="5">
    <source>
        <dbReference type="SAM" id="Phobius"/>
    </source>
</evidence>
<evidence type="ECO:0000256" key="3">
    <source>
        <dbReference type="ARBA" id="ARBA00022989"/>
    </source>
</evidence>
<dbReference type="Proteomes" id="UP000277671">
    <property type="component" value="Unassembled WGS sequence"/>
</dbReference>
<feature type="transmembrane region" description="Helical" evidence="5">
    <location>
        <begin position="21"/>
        <end position="38"/>
    </location>
</feature>
<dbReference type="GO" id="GO:0016020">
    <property type="term" value="C:membrane"/>
    <property type="evidence" value="ECO:0007669"/>
    <property type="project" value="UniProtKB-SubCell"/>
</dbReference>
<dbReference type="RefSeq" id="WP_121160380.1">
    <property type="nucleotide sequence ID" value="NZ_RBKT01000001.1"/>
</dbReference>